<protein>
    <submittedName>
        <fullName evidence="1">Uncharacterized protein</fullName>
    </submittedName>
</protein>
<evidence type="ECO:0000313" key="1">
    <source>
        <dbReference type="EMBL" id="KZV87654.1"/>
    </source>
</evidence>
<proteinExistence type="predicted"/>
<dbReference type="InParanoid" id="A0A165ETK8"/>
<organism evidence="1 2">
    <name type="scientific">Exidia glandulosa HHB12029</name>
    <dbReference type="NCBI Taxonomy" id="1314781"/>
    <lineage>
        <taxon>Eukaryota</taxon>
        <taxon>Fungi</taxon>
        <taxon>Dikarya</taxon>
        <taxon>Basidiomycota</taxon>
        <taxon>Agaricomycotina</taxon>
        <taxon>Agaricomycetes</taxon>
        <taxon>Auriculariales</taxon>
        <taxon>Exidiaceae</taxon>
        <taxon>Exidia</taxon>
    </lineage>
</organism>
<dbReference type="OrthoDB" id="2998201at2759"/>
<dbReference type="AlphaFoldDB" id="A0A165ETK8"/>
<accession>A0A165ETK8</accession>
<sequence length="87" mass="9952">MDLGFNVPEEEFFAGMGATSRGQERDPRTMREARRGEYAEQWEKALNDELEAFRANDVVEEVPLPPHAKPLRTKIVANTKYTRDGTL</sequence>
<feature type="non-terminal residue" evidence="1">
    <location>
        <position position="87"/>
    </location>
</feature>
<dbReference type="Proteomes" id="UP000077266">
    <property type="component" value="Unassembled WGS sequence"/>
</dbReference>
<reference evidence="1 2" key="1">
    <citation type="journal article" date="2016" name="Mol. Biol. Evol.">
        <title>Comparative Genomics of Early-Diverging Mushroom-Forming Fungi Provides Insights into the Origins of Lignocellulose Decay Capabilities.</title>
        <authorList>
            <person name="Nagy L.G."/>
            <person name="Riley R."/>
            <person name="Tritt A."/>
            <person name="Adam C."/>
            <person name="Daum C."/>
            <person name="Floudas D."/>
            <person name="Sun H."/>
            <person name="Yadav J.S."/>
            <person name="Pangilinan J."/>
            <person name="Larsson K.H."/>
            <person name="Matsuura K."/>
            <person name="Barry K."/>
            <person name="Labutti K."/>
            <person name="Kuo R."/>
            <person name="Ohm R.A."/>
            <person name="Bhattacharya S.S."/>
            <person name="Shirouzu T."/>
            <person name="Yoshinaga Y."/>
            <person name="Martin F.M."/>
            <person name="Grigoriev I.V."/>
            <person name="Hibbett D.S."/>
        </authorList>
    </citation>
    <scope>NUCLEOTIDE SEQUENCE [LARGE SCALE GENOMIC DNA]</scope>
    <source>
        <strain evidence="1 2">HHB12029</strain>
    </source>
</reference>
<dbReference type="EMBL" id="KV426119">
    <property type="protein sequence ID" value="KZV87654.1"/>
    <property type="molecule type" value="Genomic_DNA"/>
</dbReference>
<keyword evidence="2" id="KW-1185">Reference proteome</keyword>
<name>A0A165ETK8_EXIGL</name>
<gene>
    <name evidence="1" type="ORF">EXIGLDRAFT_620374</name>
</gene>
<evidence type="ECO:0000313" key="2">
    <source>
        <dbReference type="Proteomes" id="UP000077266"/>
    </source>
</evidence>